<evidence type="ECO:0000256" key="8">
    <source>
        <dbReference type="SAM" id="SignalP"/>
    </source>
</evidence>
<dbReference type="RefSeq" id="WP_176273174.1">
    <property type="nucleotide sequence ID" value="NZ_JABWTA010000001.1"/>
</dbReference>
<dbReference type="SUPFAM" id="SSF46626">
    <property type="entry name" value="Cytochrome c"/>
    <property type="match status" value="1"/>
</dbReference>
<evidence type="ECO:0000256" key="1">
    <source>
        <dbReference type="ARBA" id="ARBA00022448"/>
    </source>
</evidence>
<feature type="compositionally biased region" description="Low complexity" evidence="7">
    <location>
        <begin position="22"/>
        <end position="62"/>
    </location>
</feature>
<keyword evidence="2 6" id="KW-0349">Heme</keyword>
<accession>A0A850HCC7</accession>
<dbReference type="AlphaFoldDB" id="A0A850HCC7"/>
<dbReference type="InterPro" id="IPR009056">
    <property type="entry name" value="Cyt_c-like_dom"/>
</dbReference>
<gene>
    <name evidence="10" type="ORF">HUO12_08610</name>
</gene>
<evidence type="ECO:0000256" key="7">
    <source>
        <dbReference type="SAM" id="MobiDB-lite"/>
    </source>
</evidence>
<keyword evidence="3 6" id="KW-0479">Metal-binding</keyword>
<comment type="caution">
    <text evidence="10">The sequence shown here is derived from an EMBL/GenBank/DDBJ whole genome shotgun (WGS) entry which is preliminary data.</text>
</comment>
<dbReference type="PROSITE" id="PS51007">
    <property type="entry name" value="CYTC"/>
    <property type="match status" value="1"/>
</dbReference>
<evidence type="ECO:0000256" key="6">
    <source>
        <dbReference type="PROSITE-ProRule" id="PRU00433"/>
    </source>
</evidence>
<evidence type="ECO:0000313" key="10">
    <source>
        <dbReference type="EMBL" id="NVE94955.1"/>
    </source>
</evidence>
<evidence type="ECO:0000313" key="11">
    <source>
        <dbReference type="Proteomes" id="UP000546031"/>
    </source>
</evidence>
<dbReference type="FunFam" id="1.10.760.10:FF:000001">
    <property type="entry name" value="Cytochrome c iso-1"/>
    <property type="match status" value="1"/>
</dbReference>
<reference evidence="10 11" key="1">
    <citation type="submission" date="2020-06" db="EMBL/GenBank/DDBJ databases">
        <title>Altererythrobacter lutimaris sp. nov., a marine bacterium isolated from a tidal flat.</title>
        <authorList>
            <person name="Kim D."/>
            <person name="Yoo Y."/>
            <person name="Kim J.-J."/>
        </authorList>
    </citation>
    <scope>NUCLEOTIDE SEQUENCE [LARGE SCALE GENOMIC DNA]</scope>
    <source>
        <strain evidence="10 11">JGD-16</strain>
    </source>
</reference>
<evidence type="ECO:0000256" key="4">
    <source>
        <dbReference type="ARBA" id="ARBA00022982"/>
    </source>
</evidence>
<keyword evidence="11" id="KW-1185">Reference proteome</keyword>
<dbReference type="EMBL" id="JABWTA010000001">
    <property type="protein sequence ID" value="NVE94955.1"/>
    <property type="molecule type" value="Genomic_DNA"/>
</dbReference>
<protein>
    <submittedName>
        <fullName evidence="10">Cytochrome c family protein</fullName>
    </submittedName>
</protein>
<organism evidence="10 11">
    <name type="scientific">Altererythrobacter lutimaris</name>
    <dbReference type="NCBI Taxonomy" id="2743979"/>
    <lineage>
        <taxon>Bacteria</taxon>
        <taxon>Pseudomonadati</taxon>
        <taxon>Pseudomonadota</taxon>
        <taxon>Alphaproteobacteria</taxon>
        <taxon>Sphingomonadales</taxon>
        <taxon>Erythrobacteraceae</taxon>
        <taxon>Altererythrobacter</taxon>
    </lineage>
</organism>
<feature type="region of interest" description="Disordered" evidence="7">
    <location>
        <begin position="22"/>
        <end position="68"/>
    </location>
</feature>
<keyword evidence="4" id="KW-0249">Electron transport</keyword>
<dbReference type="PANTHER" id="PTHR11961">
    <property type="entry name" value="CYTOCHROME C"/>
    <property type="match status" value="1"/>
</dbReference>
<keyword evidence="1" id="KW-0813">Transport</keyword>
<sequence length="178" mass="18110">MKKLPLTLGALAPIALLAACGGGSEEAAPSDDAAPAATEEAAGDETAAAEPADEAPGAPAPDNTETVDGTILANFTGDAAAGEKVFLQCKSCHVLEPGQNRIGPSLAGIVGRAAGTVEGYNYTEANANSGITWSKEKMFQYLENPMRVIPGTKMAFAGLKDAQDRADIIAYLETAGAE</sequence>
<dbReference type="InterPro" id="IPR036909">
    <property type="entry name" value="Cyt_c-like_dom_sf"/>
</dbReference>
<evidence type="ECO:0000256" key="3">
    <source>
        <dbReference type="ARBA" id="ARBA00022723"/>
    </source>
</evidence>
<evidence type="ECO:0000256" key="5">
    <source>
        <dbReference type="ARBA" id="ARBA00023004"/>
    </source>
</evidence>
<evidence type="ECO:0000259" key="9">
    <source>
        <dbReference type="PROSITE" id="PS51007"/>
    </source>
</evidence>
<feature type="domain" description="Cytochrome c" evidence="9">
    <location>
        <begin position="77"/>
        <end position="176"/>
    </location>
</feature>
<proteinExistence type="predicted"/>
<keyword evidence="5 6" id="KW-0408">Iron</keyword>
<dbReference type="InterPro" id="IPR002327">
    <property type="entry name" value="Cyt_c_1A/1B"/>
</dbReference>
<dbReference type="Gene3D" id="1.10.760.10">
    <property type="entry name" value="Cytochrome c-like domain"/>
    <property type="match status" value="1"/>
</dbReference>
<dbReference type="GO" id="GO:0046872">
    <property type="term" value="F:metal ion binding"/>
    <property type="evidence" value="ECO:0007669"/>
    <property type="project" value="UniProtKB-KW"/>
</dbReference>
<dbReference type="GO" id="GO:0009055">
    <property type="term" value="F:electron transfer activity"/>
    <property type="evidence" value="ECO:0007669"/>
    <property type="project" value="InterPro"/>
</dbReference>
<keyword evidence="8" id="KW-0732">Signal</keyword>
<dbReference type="PROSITE" id="PS51257">
    <property type="entry name" value="PROKAR_LIPOPROTEIN"/>
    <property type="match status" value="1"/>
</dbReference>
<feature type="signal peptide" evidence="8">
    <location>
        <begin position="1"/>
        <end position="18"/>
    </location>
</feature>
<dbReference type="GO" id="GO:0020037">
    <property type="term" value="F:heme binding"/>
    <property type="evidence" value="ECO:0007669"/>
    <property type="project" value="InterPro"/>
</dbReference>
<dbReference type="Proteomes" id="UP000546031">
    <property type="component" value="Unassembled WGS sequence"/>
</dbReference>
<name>A0A850HCC7_9SPHN</name>
<evidence type="ECO:0000256" key="2">
    <source>
        <dbReference type="ARBA" id="ARBA00022617"/>
    </source>
</evidence>
<dbReference type="PRINTS" id="PR00604">
    <property type="entry name" value="CYTCHRMECIAB"/>
</dbReference>
<dbReference type="Pfam" id="PF00034">
    <property type="entry name" value="Cytochrom_C"/>
    <property type="match status" value="1"/>
</dbReference>
<feature type="chain" id="PRO_5033051541" evidence="8">
    <location>
        <begin position="19"/>
        <end position="178"/>
    </location>
</feature>